<dbReference type="AlphaFoldDB" id="A0A291QK72"/>
<evidence type="ECO:0000313" key="1">
    <source>
        <dbReference type="EMBL" id="ATL32220.1"/>
    </source>
</evidence>
<organism evidence="1 2">
    <name type="scientific">Streptomyces formicae</name>
    <dbReference type="NCBI Taxonomy" id="1616117"/>
    <lineage>
        <taxon>Bacteria</taxon>
        <taxon>Bacillati</taxon>
        <taxon>Actinomycetota</taxon>
        <taxon>Actinomycetes</taxon>
        <taxon>Kitasatosporales</taxon>
        <taxon>Streptomycetaceae</taxon>
        <taxon>Streptomyces</taxon>
    </lineage>
</organism>
<dbReference type="Proteomes" id="UP000221011">
    <property type="component" value="Chromosome"/>
</dbReference>
<dbReference type="KEGG" id="sfk:KY5_7202"/>
<protein>
    <recommendedName>
        <fullName evidence="3">UspA domain-containing protein</fullName>
    </recommendedName>
</protein>
<accession>A0A291QK72</accession>
<keyword evidence="2" id="KW-1185">Reference proteome</keyword>
<dbReference type="EMBL" id="CP022685">
    <property type="protein sequence ID" value="ATL32220.1"/>
    <property type="molecule type" value="Genomic_DNA"/>
</dbReference>
<proteinExistence type="predicted"/>
<name>A0A291QK72_9ACTN</name>
<sequence length="52" mass="5413">MVLKLRAAAGGAGLLVLGHRPAKRPHLGPCIGLIGQTETQCARCPVVFLPHS</sequence>
<evidence type="ECO:0008006" key="3">
    <source>
        <dbReference type="Google" id="ProtNLM"/>
    </source>
</evidence>
<gene>
    <name evidence="1" type="ORF">KY5_7202</name>
</gene>
<evidence type="ECO:0000313" key="2">
    <source>
        <dbReference type="Proteomes" id="UP000221011"/>
    </source>
</evidence>
<reference evidence="1 2" key="1">
    <citation type="submission" date="2017-08" db="EMBL/GenBank/DDBJ databases">
        <title>Complete Genome Sequence of Streptomyces formicae KY5, the formicamycin producer.</title>
        <authorList>
            <person name="Holmes N.A."/>
            <person name="Devine R."/>
            <person name="Qin Z."/>
            <person name="Seipke R.F."/>
            <person name="Wilkinson B."/>
            <person name="Hutchings M.I."/>
        </authorList>
    </citation>
    <scope>NUCLEOTIDE SEQUENCE [LARGE SCALE GENOMIC DNA]</scope>
    <source>
        <strain evidence="1 2">KY5</strain>
    </source>
</reference>